<reference evidence="2" key="1">
    <citation type="journal article" date="2022" name="bioRxiv">
        <title>Sequencing and chromosome-scale assembly of the giantPleurodeles waltlgenome.</title>
        <authorList>
            <person name="Brown T."/>
            <person name="Elewa A."/>
            <person name="Iarovenko S."/>
            <person name="Subramanian E."/>
            <person name="Araus A.J."/>
            <person name="Petzold A."/>
            <person name="Susuki M."/>
            <person name="Suzuki K.-i.T."/>
            <person name="Hayashi T."/>
            <person name="Toyoda A."/>
            <person name="Oliveira C."/>
            <person name="Osipova E."/>
            <person name="Leigh N.D."/>
            <person name="Simon A."/>
            <person name="Yun M.H."/>
        </authorList>
    </citation>
    <scope>NUCLEOTIDE SEQUENCE</scope>
    <source>
        <strain evidence="2">20211129_DDA</strain>
        <tissue evidence="2">Liver</tissue>
    </source>
</reference>
<evidence type="ECO:0000313" key="2">
    <source>
        <dbReference type="EMBL" id="KAJ1187939.1"/>
    </source>
</evidence>
<protein>
    <submittedName>
        <fullName evidence="2">Uncharacterized protein</fullName>
    </submittedName>
</protein>
<feature type="region of interest" description="Disordered" evidence="1">
    <location>
        <begin position="1"/>
        <end position="77"/>
    </location>
</feature>
<accession>A0AAV7UG42</accession>
<evidence type="ECO:0000313" key="3">
    <source>
        <dbReference type="Proteomes" id="UP001066276"/>
    </source>
</evidence>
<gene>
    <name evidence="2" type="ORF">NDU88_004704</name>
</gene>
<keyword evidence="3" id="KW-1185">Reference proteome</keyword>
<evidence type="ECO:0000256" key="1">
    <source>
        <dbReference type="SAM" id="MobiDB-lite"/>
    </source>
</evidence>
<dbReference type="AlphaFoldDB" id="A0AAV7UG42"/>
<proteinExistence type="predicted"/>
<dbReference type="Proteomes" id="UP001066276">
    <property type="component" value="Chromosome 3_1"/>
</dbReference>
<feature type="compositionally biased region" description="Basic and acidic residues" evidence="1">
    <location>
        <begin position="37"/>
        <end position="77"/>
    </location>
</feature>
<name>A0AAV7UG42_PLEWA</name>
<organism evidence="2 3">
    <name type="scientific">Pleurodeles waltl</name>
    <name type="common">Iberian ribbed newt</name>
    <dbReference type="NCBI Taxonomy" id="8319"/>
    <lineage>
        <taxon>Eukaryota</taxon>
        <taxon>Metazoa</taxon>
        <taxon>Chordata</taxon>
        <taxon>Craniata</taxon>
        <taxon>Vertebrata</taxon>
        <taxon>Euteleostomi</taxon>
        <taxon>Amphibia</taxon>
        <taxon>Batrachia</taxon>
        <taxon>Caudata</taxon>
        <taxon>Salamandroidea</taxon>
        <taxon>Salamandridae</taxon>
        <taxon>Pleurodelinae</taxon>
        <taxon>Pleurodeles</taxon>
    </lineage>
</organism>
<dbReference type="EMBL" id="JANPWB010000005">
    <property type="protein sequence ID" value="KAJ1187939.1"/>
    <property type="molecule type" value="Genomic_DNA"/>
</dbReference>
<sequence length="77" mass="8643">MATPRPAETPGAEPEDTPLGNPDIQIPVAQKTAGRPWRGEDAEEQRREDGEDTEEQRREDDVGRERKTESGNAETRE</sequence>
<comment type="caution">
    <text evidence="2">The sequence shown here is derived from an EMBL/GenBank/DDBJ whole genome shotgun (WGS) entry which is preliminary data.</text>
</comment>